<dbReference type="GO" id="GO:0005829">
    <property type="term" value="C:cytosol"/>
    <property type="evidence" value="ECO:0007669"/>
    <property type="project" value="TreeGrafter"/>
</dbReference>
<gene>
    <name evidence="2" type="ordered locus">YPA_3162</name>
</gene>
<organism evidence="2 3">
    <name type="scientific">Yersinia pestis bv. Antiqua (strain Antiqua)</name>
    <dbReference type="NCBI Taxonomy" id="360102"/>
    <lineage>
        <taxon>Bacteria</taxon>
        <taxon>Pseudomonadati</taxon>
        <taxon>Pseudomonadota</taxon>
        <taxon>Gammaproteobacteria</taxon>
        <taxon>Enterobacterales</taxon>
        <taxon>Yersiniaceae</taxon>
        <taxon>Yersinia</taxon>
    </lineage>
</organism>
<evidence type="ECO:0000313" key="2">
    <source>
        <dbReference type="EMBL" id="ABG15124.1"/>
    </source>
</evidence>
<evidence type="ECO:0000313" key="3">
    <source>
        <dbReference type="Proteomes" id="UP000001971"/>
    </source>
</evidence>
<sequence>MNRRVINPETMYPSVPFGFSHAVEQLSGRTLHIAGQVAWNANGELVGGQDLLAQTQQVLANLKEVLRYAGATPADVVRLRTYVVNHSPANLAAICAQIGAFYEGADPAANSFIGVQALALPELLIEIEATACLG</sequence>
<dbReference type="GeneID" id="57973992"/>
<dbReference type="InterPro" id="IPR035959">
    <property type="entry name" value="RutC-like_sf"/>
</dbReference>
<dbReference type="GO" id="GO:0019239">
    <property type="term" value="F:deaminase activity"/>
    <property type="evidence" value="ECO:0007669"/>
    <property type="project" value="TreeGrafter"/>
</dbReference>
<dbReference type="Gene3D" id="3.30.1330.40">
    <property type="entry name" value="RutC-like"/>
    <property type="match status" value="1"/>
</dbReference>
<dbReference type="Proteomes" id="UP000001971">
    <property type="component" value="Chromosome"/>
</dbReference>
<comment type="similarity">
    <text evidence="1">Belongs to the RutC family.</text>
</comment>
<dbReference type="SUPFAM" id="SSF55298">
    <property type="entry name" value="YjgF-like"/>
    <property type="match status" value="1"/>
</dbReference>
<dbReference type="SMR" id="A0A0E1NUN3"/>
<dbReference type="CDD" id="cd00448">
    <property type="entry name" value="YjgF_YER057c_UK114_family"/>
    <property type="match status" value="1"/>
</dbReference>
<evidence type="ECO:0000256" key="1">
    <source>
        <dbReference type="ARBA" id="ARBA00010552"/>
    </source>
</evidence>
<dbReference type="PANTHER" id="PTHR11803:SF58">
    <property type="entry name" value="PROTEIN HMF1-RELATED"/>
    <property type="match status" value="1"/>
</dbReference>
<dbReference type="PANTHER" id="PTHR11803">
    <property type="entry name" value="2-IMINOBUTANOATE/2-IMINOPROPANOATE DEAMINASE RIDA"/>
    <property type="match status" value="1"/>
</dbReference>
<protein>
    <submittedName>
        <fullName evidence="2">Putative translational inhibitor protein</fullName>
    </submittedName>
</protein>
<name>A0A0E1NUN3_YERPA</name>
<dbReference type="HOGENOM" id="CLU_100715_4_3_6"/>
<proteinExistence type="inferred from homology"/>
<dbReference type="Pfam" id="PF01042">
    <property type="entry name" value="Ribonuc_L-PSP"/>
    <property type="match status" value="1"/>
</dbReference>
<reference evidence="2 3" key="1">
    <citation type="journal article" date="2006" name="J. Bacteriol.">
        <title>Complete genome sequence of Yersinia pestis strains Antiqua and Nepal516: evidence of gene reduction in an emerging pathogen.</title>
        <authorList>
            <person name="Chain P.S."/>
            <person name="Hu P."/>
            <person name="Malfatti S.A."/>
            <person name="Radnedge L."/>
            <person name="Larimer F."/>
            <person name="Vergez L.M."/>
            <person name="Worsham P."/>
            <person name="Chu M.C."/>
            <person name="Andersen G.L."/>
        </authorList>
    </citation>
    <scope>NUCLEOTIDE SEQUENCE [LARGE SCALE GENOMIC DNA]</scope>
    <source>
        <strain evidence="2 3">Antiqua</strain>
    </source>
</reference>
<dbReference type="EMBL" id="CP000308">
    <property type="protein sequence ID" value="ABG15124.1"/>
    <property type="molecule type" value="Genomic_DNA"/>
</dbReference>
<dbReference type="RefSeq" id="WP_002210369.1">
    <property type="nucleotide sequence ID" value="NC_008150.1"/>
</dbReference>
<accession>A0A0E1NUN3</accession>
<dbReference type="InterPro" id="IPR006175">
    <property type="entry name" value="YjgF/YER057c/UK114"/>
</dbReference>
<dbReference type="AlphaFoldDB" id="A0A0E1NUN3"/>
<dbReference type="PATRIC" id="fig|360102.15.peg.1876"/>
<dbReference type="KEGG" id="ypa:YPA_3162"/>